<keyword evidence="3" id="KW-1185">Reference proteome</keyword>
<keyword evidence="1" id="KW-0472">Membrane</keyword>
<organism evidence="2 3">
    <name type="scientific">Amorphotheca resinae ATCC 22711</name>
    <dbReference type="NCBI Taxonomy" id="857342"/>
    <lineage>
        <taxon>Eukaryota</taxon>
        <taxon>Fungi</taxon>
        <taxon>Dikarya</taxon>
        <taxon>Ascomycota</taxon>
        <taxon>Pezizomycotina</taxon>
        <taxon>Leotiomycetes</taxon>
        <taxon>Helotiales</taxon>
        <taxon>Amorphothecaceae</taxon>
        <taxon>Amorphotheca</taxon>
    </lineage>
</organism>
<name>A0A2T3AP42_AMORE</name>
<evidence type="ECO:0000313" key="3">
    <source>
        <dbReference type="Proteomes" id="UP000241818"/>
    </source>
</evidence>
<dbReference type="InParanoid" id="A0A2T3AP42"/>
<dbReference type="RefSeq" id="XP_024716426.1">
    <property type="nucleotide sequence ID" value="XM_024864090.1"/>
</dbReference>
<accession>A0A2T3AP42</accession>
<reference evidence="2 3" key="1">
    <citation type="journal article" date="2018" name="New Phytol.">
        <title>Comparative genomics and transcriptomics depict ericoid mycorrhizal fungi as versatile saprotrophs and plant mutualists.</title>
        <authorList>
            <person name="Martino E."/>
            <person name="Morin E."/>
            <person name="Grelet G.A."/>
            <person name="Kuo A."/>
            <person name="Kohler A."/>
            <person name="Daghino S."/>
            <person name="Barry K.W."/>
            <person name="Cichocki N."/>
            <person name="Clum A."/>
            <person name="Dockter R.B."/>
            <person name="Hainaut M."/>
            <person name="Kuo R.C."/>
            <person name="LaButti K."/>
            <person name="Lindahl B.D."/>
            <person name="Lindquist E.A."/>
            <person name="Lipzen A."/>
            <person name="Khouja H.R."/>
            <person name="Magnuson J."/>
            <person name="Murat C."/>
            <person name="Ohm R.A."/>
            <person name="Singer S.W."/>
            <person name="Spatafora J.W."/>
            <person name="Wang M."/>
            <person name="Veneault-Fourrey C."/>
            <person name="Henrissat B."/>
            <person name="Grigoriev I.V."/>
            <person name="Martin F.M."/>
            <person name="Perotto S."/>
        </authorList>
    </citation>
    <scope>NUCLEOTIDE SEQUENCE [LARGE SCALE GENOMIC DNA]</scope>
    <source>
        <strain evidence="2 3">ATCC 22711</strain>
    </source>
</reference>
<evidence type="ECO:0000313" key="2">
    <source>
        <dbReference type="EMBL" id="PSS06696.1"/>
    </source>
</evidence>
<dbReference type="EMBL" id="KZ679020">
    <property type="protein sequence ID" value="PSS06696.1"/>
    <property type="molecule type" value="Genomic_DNA"/>
</dbReference>
<feature type="transmembrane region" description="Helical" evidence="1">
    <location>
        <begin position="12"/>
        <end position="37"/>
    </location>
</feature>
<protein>
    <submittedName>
        <fullName evidence="2">Uncharacterized protein</fullName>
    </submittedName>
</protein>
<dbReference type="Proteomes" id="UP000241818">
    <property type="component" value="Unassembled WGS sequence"/>
</dbReference>
<gene>
    <name evidence="2" type="ORF">M430DRAFT_194898</name>
</gene>
<dbReference type="AlphaFoldDB" id="A0A2T3AP42"/>
<keyword evidence="1" id="KW-1133">Transmembrane helix</keyword>
<dbReference type="GeneID" id="36572171"/>
<evidence type="ECO:0000256" key="1">
    <source>
        <dbReference type="SAM" id="Phobius"/>
    </source>
</evidence>
<proteinExistence type="predicted"/>
<sequence length="67" mass="7541">MKFWGKAGRERLFCHFGSFWVIFAVRFIRGIGFIGVFELYVVGGFDHGGERIGWHGGMGGLACERVD</sequence>
<keyword evidence="1" id="KW-0812">Transmembrane</keyword>